<dbReference type="InterPro" id="IPR018490">
    <property type="entry name" value="cNMP-bd_dom_sf"/>
</dbReference>
<dbReference type="InterPro" id="IPR000595">
    <property type="entry name" value="cNMP-bd_dom"/>
</dbReference>
<evidence type="ECO:0000259" key="5">
    <source>
        <dbReference type="PROSITE" id="PS51063"/>
    </source>
</evidence>
<dbReference type="SUPFAM" id="SSF46785">
    <property type="entry name" value="Winged helix' DNA-binding domain"/>
    <property type="match status" value="1"/>
</dbReference>
<keyword evidence="3" id="KW-0804">Transcription</keyword>
<evidence type="ECO:0000256" key="3">
    <source>
        <dbReference type="ARBA" id="ARBA00023163"/>
    </source>
</evidence>
<dbReference type="PRINTS" id="PR00034">
    <property type="entry name" value="HTHCRP"/>
</dbReference>
<dbReference type="Proteomes" id="UP001215461">
    <property type="component" value="Unassembled WGS sequence"/>
</dbReference>
<dbReference type="SMART" id="SM00419">
    <property type="entry name" value="HTH_CRP"/>
    <property type="match status" value="1"/>
</dbReference>
<dbReference type="InterPro" id="IPR036390">
    <property type="entry name" value="WH_DNA-bd_sf"/>
</dbReference>
<dbReference type="PANTHER" id="PTHR24567">
    <property type="entry name" value="CRP FAMILY TRANSCRIPTIONAL REGULATORY PROTEIN"/>
    <property type="match status" value="1"/>
</dbReference>
<dbReference type="PROSITE" id="PS50042">
    <property type="entry name" value="CNMP_BINDING_3"/>
    <property type="match status" value="1"/>
</dbReference>
<accession>A0ABD4XI75</accession>
<dbReference type="InterPro" id="IPR012318">
    <property type="entry name" value="HTH_CRP"/>
</dbReference>
<dbReference type="SMART" id="SM00100">
    <property type="entry name" value="cNMP"/>
    <property type="match status" value="1"/>
</dbReference>
<organism evidence="6 7">
    <name type="scientific">Weissella paramesenteroides</name>
    <name type="common">Leuconostoc paramesenteroides</name>
    <dbReference type="NCBI Taxonomy" id="1249"/>
    <lineage>
        <taxon>Bacteria</taxon>
        <taxon>Bacillati</taxon>
        <taxon>Bacillota</taxon>
        <taxon>Bacilli</taxon>
        <taxon>Lactobacillales</taxon>
        <taxon>Lactobacillaceae</taxon>
        <taxon>Weissella</taxon>
    </lineage>
</organism>
<evidence type="ECO:0000313" key="6">
    <source>
        <dbReference type="EMBL" id="MDF8371009.1"/>
    </source>
</evidence>
<keyword evidence="1" id="KW-0805">Transcription regulation</keyword>
<dbReference type="PROSITE" id="PS00042">
    <property type="entry name" value="HTH_CRP_1"/>
    <property type="match status" value="1"/>
</dbReference>
<keyword evidence="2" id="KW-0238">DNA-binding</keyword>
<gene>
    <name evidence="6" type="ORF">G9403_04945</name>
</gene>
<dbReference type="InterPro" id="IPR014710">
    <property type="entry name" value="RmlC-like_jellyroll"/>
</dbReference>
<feature type="domain" description="HTH crp-type" evidence="5">
    <location>
        <begin position="150"/>
        <end position="224"/>
    </location>
</feature>
<dbReference type="PANTHER" id="PTHR24567:SF26">
    <property type="entry name" value="REGULATORY PROTEIN YEIL"/>
    <property type="match status" value="1"/>
</dbReference>
<dbReference type="Pfam" id="PF13545">
    <property type="entry name" value="HTH_Crp_2"/>
    <property type="match status" value="1"/>
</dbReference>
<dbReference type="CDD" id="cd00092">
    <property type="entry name" value="HTH_CRP"/>
    <property type="match status" value="1"/>
</dbReference>
<evidence type="ECO:0000256" key="1">
    <source>
        <dbReference type="ARBA" id="ARBA00023015"/>
    </source>
</evidence>
<evidence type="ECO:0000313" key="7">
    <source>
        <dbReference type="Proteomes" id="UP001215461"/>
    </source>
</evidence>
<dbReference type="GO" id="GO:0003677">
    <property type="term" value="F:DNA binding"/>
    <property type="evidence" value="ECO:0007669"/>
    <property type="project" value="UniProtKB-KW"/>
</dbReference>
<comment type="caution">
    <text evidence="6">The sequence shown here is derived from an EMBL/GenBank/DDBJ whole genome shotgun (WGS) entry which is preliminary data.</text>
</comment>
<dbReference type="CDD" id="cd00038">
    <property type="entry name" value="CAP_ED"/>
    <property type="match status" value="1"/>
</dbReference>
<proteinExistence type="predicted"/>
<reference evidence="6 7" key="1">
    <citation type="submission" date="2020-03" db="EMBL/GenBank/DDBJ databases">
        <title>Comparative genomics of Weissella paramesenteroides.</title>
        <authorList>
            <person name="Kant R."/>
            <person name="Takala T."/>
            <person name="Saris P."/>
        </authorList>
    </citation>
    <scope>NUCLEOTIDE SEQUENCE [LARGE SCALE GENOMIC DNA]</scope>
    <source>
        <strain evidence="6 7">SJ27-4</strain>
    </source>
</reference>
<dbReference type="InterPro" id="IPR018335">
    <property type="entry name" value="Tscrpt_reg_HTH_Crp-type_CS"/>
</dbReference>
<evidence type="ECO:0000256" key="2">
    <source>
        <dbReference type="ARBA" id="ARBA00023125"/>
    </source>
</evidence>
<dbReference type="RefSeq" id="WP_277362241.1">
    <property type="nucleotide sequence ID" value="NZ_CP097574.1"/>
</dbReference>
<dbReference type="PROSITE" id="PS51063">
    <property type="entry name" value="HTH_CRP_2"/>
    <property type="match status" value="1"/>
</dbReference>
<name>A0ABD4XI75_WEIPA</name>
<sequence length="226" mass="25651">MEKEEERHCVSLVPIFKALDQEDLGKISQNITSRQLAKGEILYSLNDNDDTLYIVHTGELKNYRILENGKEQLVRLLGPGAFTGEWSIFKSDIKHNDYIEALEPTEICQLTRQDFKQVLGQYPEISMSLLQHMSERLDISENQTATLAYGSITKRITSYLADLIINSKVNREGTIQVELPMTRKDLASYLGTTPESVTRGFNKLEKAGVIESISNKIIQVHDFNSL</sequence>
<feature type="domain" description="Cyclic nucleotide-binding" evidence="4">
    <location>
        <begin position="15"/>
        <end position="136"/>
    </location>
</feature>
<dbReference type="Gene3D" id="1.10.10.10">
    <property type="entry name" value="Winged helix-like DNA-binding domain superfamily/Winged helix DNA-binding domain"/>
    <property type="match status" value="1"/>
</dbReference>
<dbReference type="InterPro" id="IPR036388">
    <property type="entry name" value="WH-like_DNA-bd_sf"/>
</dbReference>
<dbReference type="SUPFAM" id="SSF51206">
    <property type="entry name" value="cAMP-binding domain-like"/>
    <property type="match status" value="1"/>
</dbReference>
<dbReference type="InterPro" id="IPR050397">
    <property type="entry name" value="Env_Response_Regulators"/>
</dbReference>
<protein>
    <submittedName>
        <fullName evidence="6">Crp/Fnr family transcriptional regulator</fullName>
    </submittedName>
</protein>
<dbReference type="AlphaFoldDB" id="A0ABD4XI75"/>
<evidence type="ECO:0000259" key="4">
    <source>
        <dbReference type="PROSITE" id="PS50042"/>
    </source>
</evidence>
<dbReference type="EMBL" id="JAANXN010000005">
    <property type="protein sequence ID" value="MDF8371009.1"/>
    <property type="molecule type" value="Genomic_DNA"/>
</dbReference>
<dbReference type="Pfam" id="PF00027">
    <property type="entry name" value="cNMP_binding"/>
    <property type="match status" value="1"/>
</dbReference>
<dbReference type="Gene3D" id="2.60.120.10">
    <property type="entry name" value="Jelly Rolls"/>
    <property type="match status" value="1"/>
</dbReference>